<feature type="topological domain" description="Cytoplasmic" evidence="10">
    <location>
        <begin position="1"/>
        <end position="14"/>
    </location>
</feature>
<dbReference type="Proteomes" id="UP000236286">
    <property type="component" value="Unassembled WGS sequence"/>
</dbReference>
<keyword evidence="8 10" id="KW-0186">Copper</keyword>
<comment type="caution">
    <text evidence="11">The sequence shown here is derived from an EMBL/GenBank/DDBJ whole genome shotgun (WGS) entry which is preliminary data.</text>
</comment>
<evidence type="ECO:0000313" key="11">
    <source>
        <dbReference type="EMBL" id="PNG25955.1"/>
    </source>
</evidence>
<keyword evidence="6 10" id="KW-0735">Signal-anchor</keyword>
<evidence type="ECO:0000256" key="5">
    <source>
        <dbReference type="ARBA" id="ARBA00022692"/>
    </source>
</evidence>
<reference evidence="11 12" key="1">
    <citation type="submission" date="2017-10" db="EMBL/GenBank/DDBJ databases">
        <title>Genome announcement of Methylocella silvestris TVC from permafrost.</title>
        <authorList>
            <person name="Wang J."/>
            <person name="Geng K."/>
            <person name="Ul-Haque F."/>
            <person name="Crombie A.T."/>
            <person name="Street L.E."/>
            <person name="Wookey P.A."/>
            <person name="Murrell J.C."/>
            <person name="Pratscher J."/>
        </authorList>
    </citation>
    <scope>NUCLEOTIDE SEQUENCE [LARGE SCALE GENOMIC DNA]</scope>
    <source>
        <strain evidence="11 12">TVC</strain>
    </source>
</reference>
<dbReference type="AlphaFoldDB" id="A0A2J7TGR5"/>
<feature type="topological domain" description="Periplasmic" evidence="10">
    <location>
        <begin position="38"/>
        <end position="203"/>
    </location>
</feature>
<dbReference type="Gene3D" id="2.60.370.10">
    <property type="entry name" value="Ctag/Cox11"/>
    <property type="match status" value="1"/>
</dbReference>
<dbReference type="SUPFAM" id="SSF110111">
    <property type="entry name" value="Ctag/Cox11"/>
    <property type="match status" value="1"/>
</dbReference>
<evidence type="ECO:0000256" key="9">
    <source>
        <dbReference type="ARBA" id="ARBA00023136"/>
    </source>
</evidence>
<evidence type="ECO:0000256" key="2">
    <source>
        <dbReference type="ARBA" id="ARBA00004382"/>
    </source>
</evidence>
<gene>
    <name evidence="10" type="primary">ctaG</name>
    <name evidence="11" type="ORF">CR492_11420</name>
</gene>
<evidence type="ECO:0000256" key="4">
    <source>
        <dbReference type="ARBA" id="ARBA00015384"/>
    </source>
</evidence>
<dbReference type="Pfam" id="PF04442">
    <property type="entry name" value="CtaG_Cox11"/>
    <property type="match status" value="1"/>
</dbReference>
<name>A0A2J7TGR5_METSI</name>
<dbReference type="PANTHER" id="PTHR21320">
    <property type="entry name" value="CYTOCHROME C OXIDASE ASSEMBLY PROTEIN COX11-RELATED"/>
    <property type="match status" value="1"/>
</dbReference>
<dbReference type="NCBIfam" id="NF003465">
    <property type="entry name" value="PRK05089.1"/>
    <property type="match status" value="1"/>
</dbReference>
<dbReference type="PIRSF" id="PIRSF005413">
    <property type="entry name" value="COX11"/>
    <property type="match status" value="1"/>
</dbReference>
<dbReference type="InterPro" id="IPR023471">
    <property type="entry name" value="CtaG/Cox11_dom_sf"/>
</dbReference>
<dbReference type="HAMAP" id="MF_00155">
    <property type="entry name" value="CtaG"/>
    <property type="match status" value="1"/>
</dbReference>
<comment type="function">
    <text evidence="1 10">Exerts its effect at some terminal stage of cytochrome c oxidase synthesis, probably by being involved in the insertion of the copper B into subunit I.</text>
</comment>
<evidence type="ECO:0000256" key="6">
    <source>
        <dbReference type="ARBA" id="ARBA00022968"/>
    </source>
</evidence>
<dbReference type="EMBL" id="PDZR01000011">
    <property type="protein sequence ID" value="PNG25955.1"/>
    <property type="molecule type" value="Genomic_DNA"/>
</dbReference>
<keyword evidence="9 10" id="KW-0472">Membrane</keyword>
<dbReference type="RefSeq" id="WP_102843889.1">
    <property type="nucleotide sequence ID" value="NZ_PDZR01000011.1"/>
</dbReference>
<comment type="subcellular location">
    <subcellularLocation>
        <location evidence="2 10">Cell inner membrane</location>
        <topology evidence="2 10">Single-pass type II membrane protein</topology>
        <orientation evidence="2 10">Periplasmic side</orientation>
    </subcellularLocation>
</comment>
<proteinExistence type="inferred from homology"/>
<dbReference type="PANTHER" id="PTHR21320:SF3">
    <property type="entry name" value="CYTOCHROME C OXIDASE ASSEMBLY PROTEIN COX11, MITOCHONDRIAL-RELATED"/>
    <property type="match status" value="1"/>
</dbReference>
<evidence type="ECO:0000256" key="3">
    <source>
        <dbReference type="ARBA" id="ARBA00009620"/>
    </source>
</evidence>
<evidence type="ECO:0000256" key="8">
    <source>
        <dbReference type="ARBA" id="ARBA00023008"/>
    </source>
</evidence>
<dbReference type="GO" id="GO:0008535">
    <property type="term" value="P:respiratory chain complex IV assembly"/>
    <property type="evidence" value="ECO:0007669"/>
    <property type="project" value="UniProtKB-UniRule"/>
</dbReference>
<comment type="similarity">
    <text evidence="3 10">Belongs to the COX11/CtaG family.</text>
</comment>
<evidence type="ECO:0000256" key="10">
    <source>
        <dbReference type="HAMAP-Rule" id="MF_00155"/>
    </source>
</evidence>
<keyword evidence="10" id="KW-1003">Cell membrane</keyword>
<evidence type="ECO:0000256" key="1">
    <source>
        <dbReference type="ARBA" id="ARBA00004007"/>
    </source>
</evidence>
<accession>A0A2J7TGR5</accession>
<dbReference type="InterPro" id="IPR007533">
    <property type="entry name" value="Cyt_c_oxidase_assmbl_CtaG"/>
</dbReference>
<protein>
    <recommendedName>
        <fullName evidence="4 10">Cytochrome c oxidase assembly protein CtaG</fullName>
    </recommendedName>
</protein>
<keyword evidence="7 10" id="KW-1133">Transmembrane helix</keyword>
<keyword evidence="10" id="KW-0997">Cell inner membrane</keyword>
<dbReference type="GO" id="GO:0005507">
    <property type="term" value="F:copper ion binding"/>
    <property type="evidence" value="ECO:0007669"/>
    <property type="project" value="InterPro"/>
</dbReference>
<evidence type="ECO:0000256" key="7">
    <source>
        <dbReference type="ARBA" id="ARBA00022989"/>
    </source>
</evidence>
<sequence>MNASPEPEFERNLRKSRLIAAAAAAACLAMLGLSFAAVPLYRMFCAATGYGGTTQVARTAPANAGKRELTVRFDANVAPGLDWSFEPETAQINLRTGRTATVYFKIVNRSNKPVSAIAGYNVGPDSAGLYFNKISCFCFNEMTLAGHETAELPVVFFLDPALETEKSLADVDTVVLSYTLFGQKPKGKVAAGESALVKSGKPL</sequence>
<dbReference type="GO" id="GO:0005886">
    <property type="term" value="C:plasma membrane"/>
    <property type="evidence" value="ECO:0007669"/>
    <property type="project" value="UniProtKB-SubCell"/>
</dbReference>
<organism evidence="11 12">
    <name type="scientific">Methylocella silvestris</name>
    <dbReference type="NCBI Taxonomy" id="199596"/>
    <lineage>
        <taxon>Bacteria</taxon>
        <taxon>Pseudomonadati</taxon>
        <taxon>Pseudomonadota</taxon>
        <taxon>Alphaproteobacteria</taxon>
        <taxon>Hyphomicrobiales</taxon>
        <taxon>Beijerinckiaceae</taxon>
        <taxon>Methylocella</taxon>
    </lineage>
</organism>
<keyword evidence="5 10" id="KW-0812">Transmembrane</keyword>
<dbReference type="OrthoDB" id="9804841at2"/>
<evidence type="ECO:0000313" key="12">
    <source>
        <dbReference type="Proteomes" id="UP000236286"/>
    </source>
</evidence>